<dbReference type="Proteomes" id="UP001623852">
    <property type="component" value="Chromosome"/>
</dbReference>
<keyword evidence="3" id="KW-1185">Reference proteome</keyword>
<accession>A0ABZ2UKP6</accession>
<dbReference type="InterPro" id="IPR046537">
    <property type="entry name" value="DUF6602"/>
</dbReference>
<evidence type="ECO:0000313" key="2">
    <source>
        <dbReference type="EMBL" id="WYZ20311.1"/>
    </source>
</evidence>
<protein>
    <submittedName>
        <fullName evidence="2">DUF6602 domain-containing protein</fullName>
    </submittedName>
</protein>
<dbReference type="CDD" id="cd21173">
    <property type="entry name" value="NucC-like"/>
    <property type="match status" value="1"/>
</dbReference>
<reference evidence="2 3" key="1">
    <citation type="submission" date="2024-03" db="EMBL/GenBank/DDBJ databases">
        <title>Flavobacterium soyae.</title>
        <authorList>
            <person name="Zheng W."/>
        </authorList>
    </citation>
    <scope>NUCLEOTIDE SEQUENCE [LARGE SCALE GENOMIC DNA]</scope>
    <source>
        <strain evidence="2 3">55</strain>
    </source>
</reference>
<gene>
    <name evidence="2" type="ORF">AABD74_02350</name>
</gene>
<dbReference type="RefSeq" id="WP_406844566.1">
    <property type="nucleotide sequence ID" value="NZ_CP150845.1"/>
</dbReference>
<dbReference type="Pfam" id="PF20247">
    <property type="entry name" value="DUF6602"/>
    <property type="match status" value="1"/>
</dbReference>
<organism evidence="2 3">
    <name type="scientific">Flavobacterium soyae</name>
    <dbReference type="NCBI Taxonomy" id="2903098"/>
    <lineage>
        <taxon>Bacteria</taxon>
        <taxon>Pseudomonadati</taxon>
        <taxon>Bacteroidota</taxon>
        <taxon>Flavobacteriia</taxon>
        <taxon>Flavobacteriales</taxon>
        <taxon>Flavobacteriaceae</taxon>
        <taxon>Flavobacterium</taxon>
    </lineage>
</organism>
<proteinExistence type="predicted"/>
<dbReference type="EMBL" id="CP150845">
    <property type="protein sequence ID" value="WYZ20311.1"/>
    <property type="molecule type" value="Genomic_DNA"/>
</dbReference>
<evidence type="ECO:0000259" key="1">
    <source>
        <dbReference type="Pfam" id="PF20247"/>
    </source>
</evidence>
<feature type="domain" description="DUF6602" evidence="1">
    <location>
        <begin position="156"/>
        <end position="245"/>
    </location>
</feature>
<name>A0ABZ2UKP6_9FLAO</name>
<evidence type="ECO:0000313" key="3">
    <source>
        <dbReference type="Proteomes" id="UP001623852"/>
    </source>
</evidence>
<sequence>MITAYFDKTNKGKFSLFWYNFPEDPTIIEIDTFNGIPFPDLLSPQTYIYGRFKELRTIYIKSQKPLNSFIFNSNLKKVTPKEVSDFLTKSFSLSEDEANALVKLNLAKGLLNFESQKTGDFIKLSEHILEYENKKRFLQAIADEIVSKSNRIELLVQHNVTKGNYREELFRGILKKYLPKKYEVATGFIEGCKRQCDILIYDSQNFSPLFREGDLVVLPEKAVRAIIEVKSTLDSNQLADAMDLLGEVARHRNTAAPIFKGIFAFKKDIQNEFTIANNIANFYHSFDDSGVVTKDILYLFETVNSICVLNEQCLIIDVLDYKQTDETVRPRFYSIHSENPDLKPYCASFFNELFSFLDVDKHAKKVNINYFRSLDNEIKYKMELELYNKDWIPQSAFMNEHKFDLDSIWERVSDVLNWKVGNYVIQNLEEKYFSETFLVNDYRERLNIQ</sequence>